<organism evidence="10">
    <name type="scientific">uncultured Solirubrobacteraceae bacterium</name>
    <dbReference type="NCBI Taxonomy" id="1162706"/>
    <lineage>
        <taxon>Bacteria</taxon>
        <taxon>Bacillati</taxon>
        <taxon>Actinomycetota</taxon>
        <taxon>Thermoleophilia</taxon>
        <taxon>Solirubrobacterales</taxon>
        <taxon>Solirubrobacteraceae</taxon>
        <taxon>environmental samples</taxon>
    </lineage>
</organism>
<dbReference type="PANTHER" id="PTHR30576">
    <property type="entry name" value="COLANIC BIOSYNTHESIS UDP-GLUCOSE LIPID CARRIER TRANSFERASE"/>
    <property type="match status" value="1"/>
</dbReference>
<dbReference type="InterPro" id="IPR017475">
    <property type="entry name" value="EPS_sugar_tfrase"/>
</dbReference>
<comment type="subcellular location">
    <subcellularLocation>
        <location evidence="1">Membrane</location>
        <topology evidence="1">Multi-pass membrane protein</topology>
    </subcellularLocation>
</comment>
<feature type="transmembrane region" description="Helical" evidence="8">
    <location>
        <begin position="115"/>
        <end position="133"/>
    </location>
</feature>
<accession>A0A6J4STM5</accession>
<feature type="transmembrane region" description="Helical" evidence="8">
    <location>
        <begin position="76"/>
        <end position="94"/>
    </location>
</feature>
<dbReference type="EC" id="2.7.8.6" evidence="10"/>
<dbReference type="Pfam" id="PF02397">
    <property type="entry name" value="Bac_transf"/>
    <property type="match status" value="1"/>
</dbReference>
<protein>
    <submittedName>
        <fullName evidence="10">Undecaprenyl-phosphate galactosephosphotransferase</fullName>
        <ecNumber evidence="10">2.7.8.6</ecNumber>
    </submittedName>
</protein>
<dbReference type="AlphaFoldDB" id="A0A6J4STM5"/>
<dbReference type="EMBL" id="CADCVR010000072">
    <property type="protein sequence ID" value="CAA9505140.1"/>
    <property type="molecule type" value="Genomic_DNA"/>
</dbReference>
<evidence type="ECO:0000256" key="3">
    <source>
        <dbReference type="ARBA" id="ARBA00022679"/>
    </source>
</evidence>
<evidence type="ECO:0000256" key="6">
    <source>
        <dbReference type="ARBA" id="ARBA00023136"/>
    </source>
</evidence>
<keyword evidence="6 8" id="KW-0472">Membrane</keyword>
<dbReference type="InterPro" id="IPR003362">
    <property type="entry name" value="Bact_transf"/>
</dbReference>
<feature type="transmembrane region" description="Helical" evidence="8">
    <location>
        <begin position="145"/>
        <end position="164"/>
    </location>
</feature>
<gene>
    <name evidence="10" type="ORF">AVDCRST_MAG53-2303</name>
</gene>
<evidence type="ECO:0000256" key="5">
    <source>
        <dbReference type="ARBA" id="ARBA00022989"/>
    </source>
</evidence>
<evidence type="ECO:0000256" key="1">
    <source>
        <dbReference type="ARBA" id="ARBA00004141"/>
    </source>
</evidence>
<evidence type="ECO:0000256" key="8">
    <source>
        <dbReference type="SAM" id="Phobius"/>
    </source>
</evidence>
<feature type="transmembrane region" description="Helical" evidence="8">
    <location>
        <begin position="322"/>
        <end position="346"/>
    </location>
</feature>
<evidence type="ECO:0000256" key="4">
    <source>
        <dbReference type="ARBA" id="ARBA00022692"/>
    </source>
</evidence>
<dbReference type="NCBIfam" id="TIGR03025">
    <property type="entry name" value="EPS_sugtrans"/>
    <property type="match status" value="1"/>
</dbReference>
<feature type="transmembrane region" description="Helical" evidence="8">
    <location>
        <begin position="51"/>
        <end position="70"/>
    </location>
</feature>
<keyword evidence="5 8" id="KW-1133">Transmembrane helix</keyword>
<feature type="domain" description="Bacterial sugar transferase" evidence="9">
    <location>
        <begin position="320"/>
        <end position="507"/>
    </location>
</feature>
<keyword evidence="4 8" id="KW-0812">Transmembrane</keyword>
<dbReference type="Gene3D" id="3.40.50.720">
    <property type="entry name" value="NAD(P)-binding Rossmann-like Domain"/>
    <property type="match status" value="1"/>
</dbReference>
<evidence type="ECO:0000256" key="2">
    <source>
        <dbReference type="ARBA" id="ARBA00006464"/>
    </source>
</evidence>
<comment type="similarity">
    <text evidence="2">Belongs to the bacterial sugar transferase family.</text>
</comment>
<dbReference type="GO" id="GO:0016020">
    <property type="term" value="C:membrane"/>
    <property type="evidence" value="ECO:0007669"/>
    <property type="project" value="UniProtKB-SubCell"/>
</dbReference>
<evidence type="ECO:0000313" key="10">
    <source>
        <dbReference type="EMBL" id="CAA9505140.1"/>
    </source>
</evidence>
<dbReference type="PANTHER" id="PTHR30576:SF10">
    <property type="entry name" value="SLL5057 PROTEIN"/>
    <property type="match status" value="1"/>
</dbReference>
<name>A0A6J4STM5_9ACTN</name>
<feature type="region of interest" description="Disordered" evidence="7">
    <location>
        <begin position="1"/>
        <end position="21"/>
    </location>
</feature>
<dbReference type="GO" id="GO:0047360">
    <property type="term" value="F:undecaprenyl-phosphate galactose phosphotransferase activity"/>
    <property type="evidence" value="ECO:0007669"/>
    <property type="project" value="UniProtKB-EC"/>
</dbReference>
<evidence type="ECO:0000259" key="9">
    <source>
        <dbReference type="Pfam" id="PF02397"/>
    </source>
</evidence>
<proteinExistence type="inferred from homology"/>
<sequence>MEGGTRAARVLADDDSGGRSGPYALPLPPYEALVGPAESAPTGRDRARRRLLVLADVLALLGALACATVTSPGEGGLDELLVVLGCLPVWLVTIRGLGLYDRDVHLIHSSTLDEVPRIALALFITGAASFILAPPVTGVSPGRGLTLLLMGFGVFLVVSFRSLARVAIRHRYPPQRCLIVGSGAVARLLARKISAHREYGATVVGLVDVADAEPPNGMAAYGRRAGESDGHAVPRLGDHTQFAEICRLYKVERVVIAFSSLGHEELLEVVAMSKALDLKITVVPRLFEAMGLCVEADQIEGMTVLGLHGVSRTRSMFVLKRALDVVLGGFILLALSPLLAVVALAIKLTAPGSVLFAQQRVGRDDKPFRMLKFRTMVHDADRLKAQLAHLNEAEGPMFKIADDPRLTSIGRVLRRTSIDELPQLWNVVRGEMSLVGPRPLVPSEDHHVIGRHRDRLRLAPGLTGPWQVLGRTAIPFQEMVKLDYLYVAEWSMWNDVKLMLRTVPVILQARGH</sequence>
<evidence type="ECO:0000256" key="7">
    <source>
        <dbReference type="SAM" id="MobiDB-lite"/>
    </source>
</evidence>
<reference evidence="10" key="1">
    <citation type="submission" date="2020-02" db="EMBL/GenBank/DDBJ databases">
        <authorList>
            <person name="Meier V. D."/>
        </authorList>
    </citation>
    <scope>NUCLEOTIDE SEQUENCE</scope>
    <source>
        <strain evidence="10">AVDCRST_MAG53</strain>
    </source>
</reference>
<keyword evidence="3 10" id="KW-0808">Transferase</keyword>